<dbReference type="AlphaFoldDB" id="A7SBR8"/>
<dbReference type="PhylomeDB" id="A7SBR8"/>
<evidence type="ECO:0000256" key="6">
    <source>
        <dbReference type="ARBA" id="ARBA00023242"/>
    </source>
</evidence>
<feature type="non-terminal residue" evidence="8">
    <location>
        <position position="1"/>
    </location>
</feature>
<dbReference type="Proteomes" id="UP000001593">
    <property type="component" value="Unassembled WGS sequence"/>
</dbReference>
<dbReference type="GO" id="GO:0005634">
    <property type="term" value="C:nucleus"/>
    <property type="evidence" value="ECO:0000318"/>
    <property type="project" value="GO_Central"/>
</dbReference>
<dbReference type="InterPro" id="IPR041006">
    <property type="entry name" value="Morc_S5"/>
</dbReference>
<evidence type="ECO:0000256" key="4">
    <source>
        <dbReference type="ARBA" id="ARBA00022833"/>
    </source>
</evidence>
<dbReference type="PANTHER" id="PTHR23336:SF76">
    <property type="entry name" value="MORC S5 DOMAIN-CONTAINING PROTEIN"/>
    <property type="match status" value="1"/>
</dbReference>
<evidence type="ECO:0000256" key="2">
    <source>
        <dbReference type="ARBA" id="ARBA00022723"/>
    </source>
</evidence>
<dbReference type="Pfam" id="PF17942">
    <property type="entry name" value="Morc6_S5"/>
    <property type="match status" value="1"/>
</dbReference>
<evidence type="ECO:0000256" key="3">
    <source>
        <dbReference type="ARBA" id="ARBA00022771"/>
    </source>
</evidence>
<feature type="non-terminal residue" evidence="8">
    <location>
        <position position="436"/>
    </location>
</feature>
<dbReference type="Gene3D" id="3.30.40.100">
    <property type="match status" value="1"/>
</dbReference>
<dbReference type="eggNOG" id="KOG1845">
    <property type="taxonomic scope" value="Eukaryota"/>
</dbReference>
<gene>
    <name evidence="8" type="ORF">NEMVEDRAFT_v1g21684</name>
</gene>
<dbReference type="CDD" id="cd16931">
    <property type="entry name" value="HATPase_MORC-like"/>
    <property type="match status" value="1"/>
</dbReference>
<evidence type="ECO:0000259" key="7">
    <source>
        <dbReference type="PROSITE" id="PS51050"/>
    </source>
</evidence>
<reference evidence="8 9" key="1">
    <citation type="journal article" date="2007" name="Science">
        <title>Sea anemone genome reveals ancestral eumetazoan gene repertoire and genomic organization.</title>
        <authorList>
            <person name="Putnam N.H."/>
            <person name="Srivastava M."/>
            <person name="Hellsten U."/>
            <person name="Dirks B."/>
            <person name="Chapman J."/>
            <person name="Salamov A."/>
            <person name="Terry A."/>
            <person name="Shapiro H."/>
            <person name="Lindquist E."/>
            <person name="Kapitonov V.V."/>
            <person name="Jurka J."/>
            <person name="Genikhovich G."/>
            <person name="Grigoriev I.V."/>
            <person name="Lucas S.M."/>
            <person name="Steele R.E."/>
            <person name="Finnerty J.R."/>
            <person name="Technau U."/>
            <person name="Martindale M.Q."/>
            <person name="Rokhsar D.S."/>
        </authorList>
    </citation>
    <scope>NUCLEOTIDE SEQUENCE [LARGE SCALE GENOMIC DNA]</scope>
    <source>
        <strain evidence="9">CH2 X CH6</strain>
    </source>
</reference>
<dbReference type="EMBL" id="DS469618">
    <property type="protein sequence ID" value="EDO38839.1"/>
    <property type="molecule type" value="Genomic_DNA"/>
</dbReference>
<evidence type="ECO:0000256" key="5">
    <source>
        <dbReference type="ARBA" id="ARBA00023054"/>
    </source>
</evidence>
<dbReference type="GO" id="GO:0008270">
    <property type="term" value="F:zinc ion binding"/>
    <property type="evidence" value="ECO:0007669"/>
    <property type="project" value="UniProtKB-KW"/>
</dbReference>
<proteinExistence type="predicted"/>
<feature type="domain" description="CW-type" evidence="7">
    <location>
        <begin position="378"/>
        <end position="432"/>
    </location>
</feature>
<keyword evidence="3" id="KW-0863">Zinc-finger</keyword>
<dbReference type="PANTHER" id="PTHR23336">
    <property type="entry name" value="ZINC FINGER CW-TYPE COILED-COIL DOMAIN PROTEIN 3"/>
    <property type="match status" value="1"/>
</dbReference>
<dbReference type="Pfam" id="PF13589">
    <property type="entry name" value="HATPase_c_3"/>
    <property type="match status" value="1"/>
</dbReference>
<keyword evidence="9" id="KW-1185">Reference proteome</keyword>
<keyword evidence="4" id="KW-0862">Zinc</keyword>
<name>A7SBR8_NEMVE</name>
<accession>A7SBR8</accession>
<keyword evidence="6" id="KW-0539">Nucleus</keyword>
<dbReference type="InterPro" id="IPR045261">
    <property type="entry name" value="MORC_ATPase"/>
</dbReference>
<dbReference type="PROSITE" id="PS51050">
    <property type="entry name" value="ZF_CW"/>
    <property type="match status" value="1"/>
</dbReference>
<evidence type="ECO:0000256" key="1">
    <source>
        <dbReference type="ARBA" id="ARBA00004123"/>
    </source>
</evidence>
<protein>
    <recommendedName>
        <fullName evidence="7">CW-type domain-containing protein</fullName>
    </recommendedName>
</protein>
<dbReference type="InterPro" id="IPR036890">
    <property type="entry name" value="HATPase_C_sf"/>
</dbReference>
<dbReference type="Pfam" id="PF07496">
    <property type="entry name" value="zf-CW"/>
    <property type="match status" value="1"/>
</dbReference>
<comment type="subcellular location">
    <subcellularLocation>
        <location evidence="1">Nucleus</location>
    </subcellularLocation>
</comment>
<dbReference type="OMA" id="RCLCITY"/>
<organism evidence="8 9">
    <name type="scientific">Nematostella vectensis</name>
    <name type="common">Starlet sea anemone</name>
    <dbReference type="NCBI Taxonomy" id="45351"/>
    <lineage>
        <taxon>Eukaryota</taxon>
        <taxon>Metazoa</taxon>
        <taxon>Cnidaria</taxon>
        <taxon>Anthozoa</taxon>
        <taxon>Hexacorallia</taxon>
        <taxon>Actiniaria</taxon>
        <taxon>Edwardsiidae</taxon>
        <taxon>Nematostella</taxon>
    </lineage>
</organism>
<dbReference type="InParanoid" id="A7SBR8"/>
<dbReference type="GO" id="GO:0016887">
    <property type="term" value="F:ATP hydrolysis activity"/>
    <property type="evidence" value="ECO:0007669"/>
    <property type="project" value="InterPro"/>
</dbReference>
<keyword evidence="2" id="KW-0479">Metal-binding</keyword>
<dbReference type="SUPFAM" id="SSF55874">
    <property type="entry name" value="ATPase domain of HSP90 chaperone/DNA topoisomerase II/histidine kinase"/>
    <property type="match status" value="1"/>
</dbReference>
<keyword evidence="5" id="KW-0175">Coiled coil</keyword>
<evidence type="ECO:0000313" key="8">
    <source>
        <dbReference type="EMBL" id="EDO38839.1"/>
    </source>
</evidence>
<evidence type="ECO:0000313" key="9">
    <source>
        <dbReference type="Proteomes" id="UP000001593"/>
    </source>
</evidence>
<sequence length="436" mass="50720">LSPKYLHTNSTSHTWPFSAIAELIDNAYDPDVNASQLWIDVRRYEHEFCLTFTDNGNGMDSLKLHKMLSFGFCEKVAVKDHLPVGHYGNGFKSGSMRLGKDALVFTRDGNTKSVGFLSQTYLDKIHADTILVPIVTWDANGNILFMQYFAQVSLKDIFTYSLFKDEKALFAQFDEIPSSSTGTRIIIYNIRKNMDGKPEFDFKTDFTDIRIPDDVDAELTKYKRQERQNHIPESDFSLRAYCSILYLRPRMQIILRNKKVRTTVIAKSLSKTEVDLYRPQLVSKPIKITFGFSQNRNHYGIMMYHRNRLIKPYVRVGYQLRVCTSTANVVTLLPTHNKQDFDYTKAYRWVMTLNMVLYTQPYSQHTTSKTLTIQKPTASPDQLWVQCDNPKCLKWRKLPKHISADSLPDKWYCRNHPLPEWNSCDIPEVLEDEQEE</sequence>
<dbReference type="Gene3D" id="3.30.565.10">
    <property type="entry name" value="Histidine kinase-like ATPase, C-terminal domain"/>
    <property type="match status" value="1"/>
</dbReference>
<dbReference type="InterPro" id="IPR011124">
    <property type="entry name" value="Znf_CW"/>
</dbReference>
<dbReference type="HOGENOM" id="CLU_011516_7_1_1"/>